<dbReference type="PRINTS" id="PR00642">
    <property type="entry name" value="EDG1RECEPTOR"/>
</dbReference>
<keyword evidence="14" id="KW-1185">Reference proteome</keyword>
<evidence type="ECO:0000256" key="8">
    <source>
        <dbReference type="ARBA" id="ARBA00023180"/>
    </source>
</evidence>
<feature type="transmembrane region" description="Helical" evidence="11">
    <location>
        <begin position="203"/>
        <end position="223"/>
    </location>
</feature>
<evidence type="ECO:0000256" key="1">
    <source>
        <dbReference type="ARBA" id="ARBA00004651"/>
    </source>
</evidence>
<dbReference type="PRINTS" id="PR00237">
    <property type="entry name" value="GPCRRHODOPSN"/>
</dbReference>
<keyword evidence="5 10" id="KW-0297">G-protein coupled receptor</keyword>
<keyword evidence="8" id="KW-0325">Glycoprotein</keyword>
<reference evidence="13" key="3">
    <citation type="submission" date="2025-09" db="UniProtKB">
        <authorList>
            <consortium name="Ensembl"/>
        </authorList>
    </citation>
    <scope>IDENTIFICATION</scope>
</reference>
<feature type="transmembrane region" description="Helical" evidence="11">
    <location>
        <begin position="50"/>
        <end position="72"/>
    </location>
</feature>
<evidence type="ECO:0000256" key="6">
    <source>
        <dbReference type="ARBA" id="ARBA00023136"/>
    </source>
</evidence>
<dbReference type="Gene3D" id="1.20.1070.10">
    <property type="entry name" value="Rhodopsin 7-helix transmembrane proteins"/>
    <property type="match status" value="1"/>
</dbReference>
<dbReference type="Proteomes" id="UP000008672">
    <property type="component" value="Unassembled WGS sequence"/>
</dbReference>
<dbReference type="SMART" id="SM01381">
    <property type="entry name" value="7TM_GPCR_Srsx"/>
    <property type="match status" value="1"/>
</dbReference>
<evidence type="ECO:0000313" key="13">
    <source>
        <dbReference type="Ensembl" id="ENSLACP00000002524.1"/>
    </source>
</evidence>
<dbReference type="Ensembl" id="ENSLACT00000002544.1">
    <property type="protein sequence ID" value="ENSLACP00000002524.1"/>
    <property type="gene ID" value="ENSLACG00000002254.1"/>
</dbReference>
<dbReference type="eggNOG" id="ENOG502QSWN">
    <property type="taxonomic scope" value="Eukaryota"/>
</dbReference>
<dbReference type="GO" id="GO:0038036">
    <property type="term" value="F:sphingosine-1-phosphate receptor activity"/>
    <property type="evidence" value="ECO:0007669"/>
    <property type="project" value="InterPro"/>
</dbReference>
<evidence type="ECO:0000256" key="5">
    <source>
        <dbReference type="ARBA" id="ARBA00023040"/>
    </source>
</evidence>
<feature type="transmembrane region" description="Helical" evidence="11">
    <location>
        <begin position="123"/>
        <end position="141"/>
    </location>
</feature>
<reference evidence="14" key="1">
    <citation type="submission" date="2011-08" db="EMBL/GenBank/DDBJ databases">
        <title>The draft genome of Latimeria chalumnae.</title>
        <authorList>
            <person name="Di Palma F."/>
            <person name="Alfoldi J."/>
            <person name="Johnson J."/>
            <person name="Berlin A."/>
            <person name="Gnerre S."/>
            <person name="Jaffe D."/>
            <person name="MacCallum I."/>
            <person name="Young S."/>
            <person name="Walker B.J."/>
            <person name="Lander E."/>
            <person name="Lindblad-Toh K."/>
        </authorList>
    </citation>
    <scope>NUCLEOTIDE SEQUENCE [LARGE SCALE GENOMIC DNA]</scope>
    <source>
        <strain evidence="14">Wild caught</strain>
    </source>
</reference>
<protein>
    <submittedName>
        <fullName evidence="13">Sphingosine-1-phosphate receptor 5</fullName>
    </submittedName>
</protein>
<evidence type="ECO:0000259" key="12">
    <source>
        <dbReference type="PROSITE" id="PS50262"/>
    </source>
</evidence>
<dbReference type="PANTHER" id="PTHR22750">
    <property type="entry name" value="G-PROTEIN COUPLED RECEPTOR"/>
    <property type="match status" value="1"/>
</dbReference>
<evidence type="ECO:0000313" key="14">
    <source>
        <dbReference type="Proteomes" id="UP000008672"/>
    </source>
</evidence>
<dbReference type="InterPro" id="IPR000276">
    <property type="entry name" value="GPCR_Rhodpsn"/>
</dbReference>
<sequence length="385" mass="43415">CQIMEPGAEEPSWLMKVFKEYHNSSVILLHYNYTGKLQNNKYKGGLKAEAIVFLIICVMIILENLMVLIAIWKNKKFHSPMYYLLGNLTLSDLLAGVAYAVNITLSGANTLKLTPASWFVREGGVFITLAASVLSLLAIAIERHITMAHLKLNPRDNKGRMLWFIGATWLVSMLLGILPIMGWNCLLSLPECSTVLPLYSKNYILFSVTVFLIILVSIAALYVRIYSGVRSNTQALKMLRGSMLKKSQKNMALLKTVTIVLGVFMACWLPLFILLLVDVACEVGAYKFLYKADYFLGLAMLNSLLNPIIYTLTNKDMKRTVWKLLCPYFLVHKNRKNRRFRIRALECTASMSEKLSQKLEGQDTPMSSGITTPISKTLVLKTPDH</sequence>
<keyword evidence="9 10" id="KW-0807">Transducer</keyword>
<evidence type="ECO:0000256" key="10">
    <source>
        <dbReference type="RuleBase" id="RU000688"/>
    </source>
</evidence>
<dbReference type="Pfam" id="PF00001">
    <property type="entry name" value="7tm_1"/>
    <property type="match status" value="1"/>
</dbReference>
<dbReference type="STRING" id="7897.ENSLACP00000002524"/>
<dbReference type="PRINTS" id="PR01523">
    <property type="entry name" value="S1PRECEPTOR"/>
</dbReference>
<organism evidence="13 14">
    <name type="scientific">Latimeria chalumnae</name>
    <name type="common">Coelacanth</name>
    <dbReference type="NCBI Taxonomy" id="7897"/>
    <lineage>
        <taxon>Eukaryota</taxon>
        <taxon>Metazoa</taxon>
        <taxon>Chordata</taxon>
        <taxon>Craniata</taxon>
        <taxon>Vertebrata</taxon>
        <taxon>Euteleostomi</taxon>
        <taxon>Coelacanthiformes</taxon>
        <taxon>Coelacanthidae</taxon>
        <taxon>Latimeria</taxon>
    </lineage>
</organism>
<feature type="transmembrane region" description="Helical" evidence="11">
    <location>
        <begin position="84"/>
        <end position="103"/>
    </location>
</feature>
<evidence type="ECO:0000256" key="11">
    <source>
        <dbReference type="SAM" id="Phobius"/>
    </source>
</evidence>
<keyword evidence="6 11" id="KW-0472">Membrane</keyword>
<dbReference type="InterPro" id="IPR004061">
    <property type="entry name" value="S1P_rcpt"/>
</dbReference>
<comment type="subcellular location">
    <subcellularLocation>
        <location evidence="1">Cell membrane</location>
        <topology evidence="1">Multi-pass membrane protein</topology>
    </subcellularLocation>
</comment>
<evidence type="ECO:0000256" key="2">
    <source>
        <dbReference type="ARBA" id="ARBA00022475"/>
    </source>
</evidence>
<dbReference type="AlphaFoldDB" id="H2ZYQ3"/>
<keyword evidence="4 11" id="KW-1133">Transmembrane helix</keyword>
<dbReference type="InParanoid" id="H2ZYQ3"/>
<dbReference type="Bgee" id="ENSLACG00000002254">
    <property type="expression patterns" value="Expressed in pectoral fin and 3 other cell types or tissues"/>
</dbReference>
<dbReference type="PROSITE" id="PS50262">
    <property type="entry name" value="G_PROTEIN_RECEP_F1_2"/>
    <property type="match status" value="1"/>
</dbReference>
<gene>
    <name evidence="13" type="primary">S1PR5</name>
</gene>
<name>H2ZYQ3_LATCH</name>
<dbReference type="EMBL" id="AFYH01084755">
    <property type="status" value="NOT_ANNOTATED_CDS"/>
    <property type="molecule type" value="Genomic_DNA"/>
</dbReference>
<feature type="transmembrane region" description="Helical" evidence="11">
    <location>
        <begin position="162"/>
        <end position="183"/>
    </location>
</feature>
<feature type="transmembrane region" description="Helical" evidence="11">
    <location>
        <begin position="252"/>
        <end position="274"/>
    </location>
</feature>
<dbReference type="GO" id="GO:0005886">
    <property type="term" value="C:plasma membrane"/>
    <property type="evidence" value="ECO:0007669"/>
    <property type="project" value="UniProtKB-SubCell"/>
</dbReference>
<evidence type="ECO:0000256" key="3">
    <source>
        <dbReference type="ARBA" id="ARBA00022692"/>
    </source>
</evidence>
<evidence type="ECO:0000256" key="4">
    <source>
        <dbReference type="ARBA" id="ARBA00022989"/>
    </source>
</evidence>
<dbReference type="InterPro" id="IPR017452">
    <property type="entry name" value="GPCR_Rhodpsn_7TM"/>
</dbReference>
<evidence type="ECO:0000256" key="9">
    <source>
        <dbReference type="ARBA" id="ARBA00023224"/>
    </source>
</evidence>
<keyword evidence="3 10" id="KW-0812">Transmembrane</keyword>
<dbReference type="OMA" id="PCLMTRD"/>
<dbReference type="HOGENOM" id="CLU_047979_1_0_1"/>
<evidence type="ECO:0000256" key="7">
    <source>
        <dbReference type="ARBA" id="ARBA00023170"/>
    </source>
</evidence>
<reference evidence="13" key="2">
    <citation type="submission" date="2025-08" db="UniProtKB">
        <authorList>
            <consortium name="Ensembl"/>
        </authorList>
    </citation>
    <scope>IDENTIFICATION</scope>
</reference>
<keyword evidence="2" id="KW-1003">Cell membrane</keyword>
<comment type="similarity">
    <text evidence="10">Belongs to the G-protein coupled receptor 1 family.</text>
</comment>
<feature type="domain" description="G-protein coupled receptors family 1 profile" evidence="12">
    <location>
        <begin position="63"/>
        <end position="310"/>
    </location>
</feature>
<dbReference type="SUPFAM" id="SSF81321">
    <property type="entry name" value="Family A G protein-coupled receptor-like"/>
    <property type="match status" value="1"/>
</dbReference>
<keyword evidence="7 10" id="KW-0675">Receptor</keyword>
<dbReference type="PROSITE" id="PS00237">
    <property type="entry name" value="G_PROTEIN_RECEP_F1_1"/>
    <property type="match status" value="1"/>
</dbReference>
<proteinExistence type="inferred from homology"/>
<feature type="transmembrane region" description="Helical" evidence="11">
    <location>
        <begin position="294"/>
        <end position="313"/>
    </location>
</feature>
<accession>H2ZYQ3</accession>
<dbReference type="GeneTree" id="ENSGT01050000244887"/>